<dbReference type="Pfam" id="PF03323">
    <property type="entry name" value="GerA"/>
    <property type="match status" value="1"/>
</dbReference>
<evidence type="ECO:0000256" key="1">
    <source>
        <dbReference type="ARBA" id="ARBA00005278"/>
    </source>
</evidence>
<dbReference type="PANTHER" id="PTHR22550">
    <property type="entry name" value="SPORE GERMINATION PROTEIN"/>
    <property type="match status" value="1"/>
</dbReference>
<organism evidence="4 5">
    <name type="scientific">Gordoniibacillus kamchatkensis</name>
    <dbReference type="NCBI Taxonomy" id="1590651"/>
    <lineage>
        <taxon>Bacteria</taxon>
        <taxon>Bacillati</taxon>
        <taxon>Bacillota</taxon>
        <taxon>Bacilli</taxon>
        <taxon>Bacillales</taxon>
        <taxon>Paenibacillaceae</taxon>
        <taxon>Gordoniibacillus</taxon>
    </lineage>
</organism>
<evidence type="ECO:0000256" key="3">
    <source>
        <dbReference type="SAM" id="Phobius"/>
    </source>
</evidence>
<feature type="transmembrane region" description="Helical" evidence="3">
    <location>
        <begin position="235"/>
        <end position="253"/>
    </location>
</feature>
<protein>
    <submittedName>
        <fullName evidence="4">Spore gernimation protein GerA</fullName>
    </submittedName>
</protein>
<proteinExistence type="inferred from homology"/>
<dbReference type="PANTHER" id="PTHR22550:SF5">
    <property type="entry name" value="LEUCINE ZIPPER PROTEIN 4"/>
    <property type="match status" value="1"/>
</dbReference>
<reference evidence="4 5" key="1">
    <citation type="submission" date="2014-12" db="EMBL/GenBank/DDBJ databases">
        <title>Draft genome sequence of Paenibacillus kamchatkensis strain B-2647.</title>
        <authorList>
            <person name="Karlyshev A.V."/>
            <person name="Kudryashova E.B."/>
        </authorList>
    </citation>
    <scope>NUCLEOTIDE SEQUENCE [LARGE SCALE GENOMIC DNA]</scope>
    <source>
        <strain evidence="4 5">VKM B-2647</strain>
    </source>
</reference>
<evidence type="ECO:0000256" key="2">
    <source>
        <dbReference type="ARBA" id="ARBA00023136"/>
    </source>
</evidence>
<evidence type="ECO:0000313" key="4">
    <source>
        <dbReference type="EMBL" id="KIL41865.1"/>
    </source>
</evidence>
<dbReference type="RefSeq" id="WP_041046035.1">
    <property type="nucleotide sequence ID" value="NZ_JXAK01000005.1"/>
</dbReference>
<keyword evidence="2 3" id="KW-0472">Membrane</keyword>
<accession>A0ABR5ALE1</accession>
<dbReference type="Proteomes" id="UP000031967">
    <property type="component" value="Unassembled WGS sequence"/>
</dbReference>
<keyword evidence="3" id="KW-1133">Transmembrane helix</keyword>
<comment type="caution">
    <text evidence="4">The sequence shown here is derived from an EMBL/GenBank/DDBJ whole genome shotgun (WGS) entry which is preliminary data.</text>
</comment>
<dbReference type="InterPro" id="IPR004995">
    <property type="entry name" value="Spore_Ger"/>
</dbReference>
<gene>
    <name evidence="4" type="ORF">SD70_04420</name>
</gene>
<name>A0ABR5ALE1_9BACL</name>
<keyword evidence="5" id="KW-1185">Reference proteome</keyword>
<comment type="similarity">
    <text evidence="1">Belongs to the GerABKA family.</text>
</comment>
<dbReference type="InterPro" id="IPR050768">
    <property type="entry name" value="UPF0353/GerABKA_families"/>
</dbReference>
<sequence>MNTLHNHQETLDWLFEQLGESADIEYHESESHGNEGQLLFVKSMVDDKKVQTSILVPFYNLDGLEQFVAYLYNLPSVKLFVSRDNTLDLILDGHAALFFGKHMYLVDVKLVKNEQISEISVEPTLQGPTNSLSENIMVNLNVLRGRYSRPSLKVEYWAVGTMSKTRLALVYDEQLVNPNTLMKVKEALNQIQTDVIQAAGELQRLLTKTKKGLFPTMIVTERPDRVVYNLSHGKIAFLLQGTPFALIAPAVFYDFMSSMDDFYVPYWVSRFLVFIRYIGLLATISLASLYVLVTSFNPEMVRVQLALSIAGSRAPVPYPSYFEVAFMLLMMELLTEASLRLPKSIGSTATTVGGLILGQAATQAGLVSNIMIIVVAAVAISNYVVPIMEMSYGIRVAKYGILVITSLFGLMGLVAGLLALLAYIVRLDSFGEPYFKLFIEKPEKAHKASRGKNNSGGA</sequence>
<dbReference type="EMBL" id="JXAK01000005">
    <property type="protein sequence ID" value="KIL41865.1"/>
    <property type="molecule type" value="Genomic_DNA"/>
</dbReference>
<dbReference type="PIRSF" id="PIRSF005690">
    <property type="entry name" value="GerBA"/>
    <property type="match status" value="1"/>
</dbReference>
<evidence type="ECO:0000313" key="5">
    <source>
        <dbReference type="Proteomes" id="UP000031967"/>
    </source>
</evidence>
<feature type="transmembrane region" description="Helical" evidence="3">
    <location>
        <begin position="366"/>
        <end position="387"/>
    </location>
</feature>
<feature type="transmembrane region" description="Helical" evidence="3">
    <location>
        <begin position="399"/>
        <end position="425"/>
    </location>
</feature>
<feature type="transmembrane region" description="Helical" evidence="3">
    <location>
        <begin position="274"/>
        <end position="296"/>
    </location>
</feature>
<keyword evidence="3" id="KW-0812">Transmembrane</keyword>